<dbReference type="PANTHER" id="PTHR30346:SF29">
    <property type="entry name" value="LYSR SUBSTRATE-BINDING"/>
    <property type="match status" value="1"/>
</dbReference>
<keyword evidence="3" id="KW-0238">DNA-binding</keyword>
<accession>A0A934Q8U8</accession>
<comment type="similarity">
    <text evidence="1">Belongs to the LysR transcriptional regulatory family.</text>
</comment>
<dbReference type="RefSeq" id="WP_200115097.1">
    <property type="nucleotide sequence ID" value="NZ_JAEHOH010000010.1"/>
</dbReference>
<dbReference type="Gene3D" id="3.40.190.10">
    <property type="entry name" value="Periplasmic binding protein-like II"/>
    <property type="match status" value="2"/>
</dbReference>
<dbReference type="GO" id="GO:0032993">
    <property type="term" value="C:protein-DNA complex"/>
    <property type="evidence" value="ECO:0007669"/>
    <property type="project" value="TreeGrafter"/>
</dbReference>
<dbReference type="Pfam" id="PF03466">
    <property type="entry name" value="LysR_substrate"/>
    <property type="match status" value="1"/>
</dbReference>
<dbReference type="InterPro" id="IPR036388">
    <property type="entry name" value="WH-like_DNA-bd_sf"/>
</dbReference>
<dbReference type="Proteomes" id="UP000608530">
    <property type="component" value="Unassembled WGS sequence"/>
</dbReference>
<dbReference type="InterPro" id="IPR005119">
    <property type="entry name" value="LysR_subst-bd"/>
</dbReference>
<evidence type="ECO:0000256" key="2">
    <source>
        <dbReference type="ARBA" id="ARBA00023015"/>
    </source>
</evidence>
<protein>
    <submittedName>
        <fullName evidence="6">LysR family transcriptional regulator</fullName>
    </submittedName>
</protein>
<reference evidence="6" key="1">
    <citation type="submission" date="2020-12" db="EMBL/GenBank/DDBJ databases">
        <title>Leucobacter sp. CAS1, isolated from Chromium sludge.</title>
        <authorList>
            <person name="Xu Z."/>
        </authorList>
    </citation>
    <scope>NUCLEOTIDE SEQUENCE</scope>
    <source>
        <strain evidence="6">CSA1</strain>
    </source>
</reference>
<evidence type="ECO:0000259" key="5">
    <source>
        <dbReference type="PROSITE" id="PS50931"/>
    </source>
</evidence>
<proteinExistence type="inferred from homology"/>
<dbReference type="InterPro" id="IPR000847">
    <property type="entry name" value="LysR_HTH_N"/>
</dbReference>
<dbReference type="Gene3D" id="1.10.10.10">
    <property type="entry name" value="Winged helix-like DNA-binding domain superfamily/Winged helix DNA-binding domain"/>
    <property type="match status" value="1"/>
</dbReference>
<dbReference type="GO" id="GO:0003677">
    <property type="term" value="F:DNA binding"/>
    <property type="evidence" value="ECO:0007669"/>
    <property type="project" value="UniProtKB-KW"/>
</dbReference>
<feature type="domain" description="HTH lysR-type" evidence="5">
    <location>
        <begin position="2"/>
        <end position="59"/>
    </location>
</feature>
<evidence type="ECO:0000313" key="7">
    <source>
        <dbReference type="Proteomes" id="UP000608530"/>
    </source>
</evidence>
<keyword evidence="7" id="KW-1185">Reference proteome</keyword>
<comment type="caution">
    <text evidence="6">The sequence shown here is derived from an EMBL/GenBank/DDBJ whole genome shotgun (WGS) entry which is preliminary data.</text>
</comment>
<evidence type="ECO:0000256" key="4">
    <source>
        <dbReference type="ARBA" id="ARBA00023163"/>
    </source>
</evidence>
<keyword evidence="4" id="KW-0804">Transcription</keyword>
<evidence type="ECO:0000313" key="6">
    <source>
        <dbReference type="EMBL" id="MBK0418947.1"/>
    </source>
</evidence>
<evidence type="ECO:0000256" key="1">
    <source>
        <dbReference type="ARBA" id="ARBA00009437"/>
    </source>
</evidence>
<dbReference type="PANTHER" id="PTHR30346">
    <property type="entry name" value="TRANSCRIPTIONAL DUAL REGULATOR HCAR-RELATED"/>
    <property type="match status" value="1"/>
</dbReference>
<name>A0A934Q8U8_9MICO</name>
<dbReference type="GO" id="GO:0003700">
    <property type="term" value="F:DNA-binding transcription factor activity"/>
    <property type="evidence" value="ECO:0007669"/>
    <property type="project" value="InterPro"/>
</dbReference>
<evidence type="ECO:0000256" key="3">
    <source>
        <dbReference type="ARBA" id="ARBA00023125"/>
    </source>
</evidence>
<gene>
    <name evidence="6" type="ORF">JD276_07855</name>
</gene>
<dbReference type="SUPFAM" id="SSF46785">
    <property type="entry name" value="Winged helix' DNA-binding domain"/>
    <property type="match status" value="1"/>
</dbReference>
<dbReference type="EMBL" id="JAEHOH010000010">
    <property type="protein sequence ID" value="MBK0418947.1"/>
    <property type="molecule type" value="Genomic_DNA"/>
</dbReference>
<organism evidence="6 7">
    <name type="scientific">Leucobacter chromiisoli</name>
    <dbReference type="NCBI Taxonomy" id="2796471"/>
    <lineage>
        <taxon>Bacteria</taxon>
        <taxon>Bacillati</taxon>
        <taxon>Actinomycetota</taxon>
        <taxon>Actinomycetes</taxon>
        <taxon>Micrococcales</taxon>
        <taxon>Microbacteriaceae</taxon>
        <taxon>Leucobacter</taxon>
    </lineage>
</organism>
<dbReference type="InterPro" id="IPR036390">
    <property type="entry name" value="WH_DNA-bd_sf"/>
</dbReference>
<sequence>MIDLRQLEALRAVGSEGSVARAARRLGWSQPTVDYHLRNLDRLVGAPLLQRSTRGSAPTPAGALMLERAAEILTLADRALVDVRSLAEAGHVRLRFGTFPTAAARLLPSIAAQVSEWGIELDATLEEVAPLVAHVNQRELDAVLVYSVPGYDLPFRSDVSTTEVLRDPLQLAVPESHPLASRESIDRATLVALSQERWLLGATRNDPMDSVVVDAFAEAGRTIDVSIRTDDFSVMLGMIAAGMSIGLVPKLASGSVQPGVALLPIDDPAFARSILIAAPGEGAGREPSPAVRRLAAAVRHAIEVLD</sequence>
<keyword evidence="2" id="KW-0805">Transcription regulation</keyword>
<dbReference type="PROSITE" id="PS50931">
    <property type="entry name" value="HTH_LYSR"/>
    <property type="match status" value="1"/>
</dbReference>
<dbReference type="SUPFAM" id="SSF53850">
    <property type="entry name" value="Periplasmic binding protein-like II"/>
    <property type="match status" value="1"/>
</dbReference>
<dbReference type="AlphaFoldDB" id="A0A934Q8U8"/>
<dbReference type="Pfam" id="PF00126">
    <property type="entry name" value="HTH_1"/>
    <property type="match status" value="1"/>
</dbReference>